<name>D3FEJ4_CONWI</name>
<feature type="signal peptide" evidence="2">
    <location>
        <begin position="1"/>
        <end position="33"/>
    </location>
</feature>
<evidence type="ECO:0008006" key="5">
    <source>
        <dbReference type="Google" id="ProtNLM"/>
    </source>
</evidence>
<reference evidence="3 4" key="1">
    <citation type="journal article" date="2010" name="Stand. Genomic Sci.">
        <title>Complete genome sequence of Conexibacter woesei type strain (ID131577).</title>
        <authorList>
            <person name="Pukall R."/>
            <person name="Lapidus A."/>
            <person name="Glavina Del Rio T."/>
            <person name="Copeland A."/>
            <person name="Tice H."/>
            <person name="Cheng J.-F."/>
            <person name="Lucas S."/>
            <person name="Chen F."/>
            <person name="Nolan M."/>
            <person name="Bruce D."/>
            <person name="Goodwin L."/>
            <person name="Pitluck S."/>
            <person name="Mavromatis K."/>
            <person name="Ivanova N."/>
            <person name="Ovchinnikova G."/>
            <person name="Pati A."/>
            <person name="Chen A."/>
            <person name="Palaniappan K."/>
            <person name="Land M."/>
            <person name="Hauser L."/>
            <person name="Chang Y.-J."/>
            <person name="Jeffries C.D."/>
            <person name="Chain P."/>
            <person name="Meincke L."/>
            <person name="Sims D."/>
            <person name="Brettin T."/>
            <person name="Detter J.C."/>
            <person name="Rohde M."/>
            <person name="Goeker M."/>
            <person name="Bristow J."/>
            <person name="Eisen J.A."/>
            <person name="Markowitz V."/>
            <person name="Kyrpides N.C."/>
            <person name="Klenk H.-P."/>
            <person name="Hugenholtz P."/>
        </authorList>
    </citation>
    <scope>NUCLEOTIDE SEQUENCE [LARGE SCALE GENOMIC DNA]</scope>
    <source>
        <strain evidence="4">DSM 14684 / CIP 108061 / JCM 11494 / NBRC 100937 / ID131577</strain>
    </source>
</reference>
<dbReference type="HOGENOM" id="CLU_490686_0_0_11"/>
<feature type="chain" id="PRO_5003043705" description="Carboxypeptidase regulatory-like domain-containing protein" evidence="2">
    <location>
        <begin position="34"/>
        <end position="574"/>
    </location>
</feature>
<keyword evidence="4" id="KW-1185">Reference proteome</keyword>
<dbReference type="OrthoDB" id="5242948at2"/>
<evidence type="ECO:0000256" key="2">
    <source>
        <dbReference type="SAM" id="SignalP"/>
    </source>
</evidence>
<keyword evidence="2" id="KW-0732">Signal</keyword>
<dbReference type="eggNOG" id="ENOG5031NJS">
    <property type="taxonomic scope" value="Bacteria"/>
</dbReference>
<feature type="compositionally biased region" description="Polar residues" evidence="1">
    <location>
        <begin position="314"/>
        <end position="324"/>
    </location>
</feature>
<dbReference type="GO" id="GO:0005975">
    <property type="term" value="P:carbohydrate metabolic process"/>
    <property type="evidence" value="ECO:0007669"/>
    <property type="project" value="UniProtKB-ARBA"/>
</dbReference>
<organism evidence="3 4">
    <name type="scientific">Conexibacter woesei (strain DSM 14684 / CCUG 47730 / CIP 108061 / JCM 11494 / NBRC 100937 / ID131577)</name>
    <dbReference type="NCBI Taxonomy" id="469383"/>
    <lineage>
        <taxon>Bacteria</taxon>
        <taxon>Bacillati</taxon>
        <taxon>Actinomycetota</taxon>
        <taxon>Thermoleophilia</taxon>
        <taxon>Solirubrobacterales</taxon>
        <taxon>Conexibacteraceae</taxon>
        <taxon>Conexibacter</taxon>
    </lineage>
</organism>
<dbReference type="InterPro" id="IPR013783">
    <property type="entry name" value="Ig-like_fold"/>
</dbReference>
<evidence type="ECO:0000313" key="3">
    <source>
        <dbReference type="EMBL" id="ADB49668.1"/>
    </source>
</evidence>
<proteinExistence type="predicted"/>
<gene>
    <name evidence="3" type="ordered locus">Cwoe_1239</name>
</gene>
<dbReference type="AlphaFoldDB" id="D3FEJ4"/>
<dbReference type="EMBL" id="CP001854">
    <property type="protein sequence ID" value="ADB49668.1"/>
    <property type="molecule type" value="Genomic_DNA"/>
</dbReference>
<evidence type="ECO:0000313" key="4">
    <source>
        <dbReference type="Proteomes" id="UP000008229"/>
    </source>
</evidence>
<sequence precursor="true">MRSTNAEAHRRRLGLLLAIGVVAALALPAVAQAAGSYTVWTCRGPEGQPLSATAWQSAGSPIATMTDTCASGGELSVVVPAGRSGTYLDDAGARFQAMGGSAIIGYRLWRSTTTAGSGGGQAGFYTDVLEDDFGFFSTSVDPCRNTSGCFALGDPSDPLGAGSNLVERSGVSLRSVSVAAGCSAPISGGFTCADTGGLNAAFHLYRAAVEIADASPPALVGSPSGPLLGGAAVGGLQTVTIDAADAGGGVAVAQARVDGALVAEREAGGDCRAPYTRPAPCSASATLALAIDTTALSDGEHQLELTVLDAAGNAVTTPSTTVRVDNTPEPPPPPPPPVTVTTPAPPPQTVTTPAPPPVVVVRDPPPPAGRGDYRITLDRRRVAAGAATALRGRVTERDGGAVAGASLVVERRLYGPFGGDWEELRTLTADATGRFRLPVPEQAQQLRVRLEPARAASTAFVSPAVDVVSRLGLRAAARPGTLRNGGTVQVTGQLRNAGPSARGKEVLVQAIVGGHWDTIDRVIADRRGAFSWRYQFQRTRTEALYSFRVVVAADQARWPWPTLTSSRLRVRVKP</sequence>
<protein>
    <recommendedName>
        <fullName evidence="5">Carboxypeptidase regulatory-like domain-containing protein</fullName>
    </recommendedName>
</protein>
<dbReference type="Proteomes" id="UP000008229">
    <property type="component" value="Chromosome"/>
</dbReference>
<evidence type="ECO:0000256" key="1">
    <source>
        <dbReference type="SAM" id="MobiDB-lite"/>
    </source>
</evidence>
<reference evidence="4" key="2">
    <citation type="submission" date="2010-01" db="EMBL/GenBank/DDBJ databases">
        <title>The complete genome of Conexibacter woesei DSM 14684.</title>
        <authorList>
            <consortium name="US DOE Joint Genome Institute (JGI-PGF)"/>
            <person name="Lucas S."/>
            <person name="Copeland A."/>
            <person name="Lapidus A."/>
            <person name="Glavina del Rio T."/>
            <person name="Dalin E."/>
            <person name="Tice H."/>
            <person name="Bruce D."/>
            <person name="Goodwin L."/>
            <person name="Pitluck S."/>
            <person name="Kyrpides N."/>
            <person name="Mavromatis K."/>
            <person name="Ivanova N."/>
            <person name="Mikhailova N."/>
            <person name="Chertkov O."/>
            <person name="Brettin T."/>
            <person name="Detter J.C."/>
            <person name="Han C."/>
            <person name="Larimer F."/>
            <person name="Land M."/>
            <person name="Hauser L."/>
            <person name="Markowitz V."/>
            <person name="Cheng J.-F."/>
            <person name="Hugenholtz P."/>
            <person name="Woyke T."/>
            <person name="Wu D."/>
            <person name="Pukall R."/>
            <person name="Steenblock K."/>
            <person name="Schneider S."/>
            <person name="Klenk H.-P."/>
            <person name="Eisen J.A."/>
        </authorList>
    </citation>
    <scope>NUCLEOTIDE SEQUENCE [LARGE SCALE GENOMIC DNA]</scope>
    <source>
        <strain evidence="4">DSM 14684 / CIP 108061 / JCM 11494 / NBRC 100937 / ID131577</strain>
    </source>
</reference>
<feature type="compositionally biased region" description="Pro residues" evidence="1">
    <location>
        <begin position="328"/>
        <end position="368"/>
    </location>
</feature>
<accession>D3FEJ4</accession>
<dbReference type="KEGG" id="cwo:Cwoe_1239"/>
<dbReference type="Gene3D" id="2.60.40.10">
    <property type="entry name" value="Immunoglobulins"/>
    <property type="match status" value="1"/>
</dbReference>
<feature type="region of interest" description="Disordered" evidence="1">
    <location>
        <begin position="314"/>
        <end position="373"/>
    </location>
</feature>
<dbReference type="STRING" id="469383.Cwoe_1239"/>
<dbReference type="RefSeq" id="WP_012932719.1">
    <property type="nucleotide sequence ID" value="NC_013739.1"/>
</dbReference>